<evidence type="ECO:0000256" key="4">
    <source>
        <dbReference type="ARBA" id="ARBA00022827"/>
    </source>
</evidence>
<protein>
    <submittedName>
        <fullName evidence="8">GMC-type oxidoreductase</fullName>
    </submittedName>
</protein>
<keyword evidence="3 5" id="KW-0285">Flavoprotein</keyword>
<evidence type="ECO:0000313" key="8">
    <source>
        <dbReference type="EMBL" id="GJE77812.1"/>
    </source>
</evidence>
<evidence type="ECO:0000259" key="6">
    <source>
        <dbReference type="PROSITE" id="PS00623"/>
    </source>
</evidence>
<evidence type="ECO:0000256" key="2">
    <source>
        <dbReference type="ARBA" id="ARBA00010790"/>
    </source>
</evidence>
<dbReference type="Pfam" id="PF00732">
    <property type="entry name" value="GMC_oxred_N"/>
    <property type="match status" value="1"/>
</dbReference>
<keyword evidence="4 5" id="KW-0274">FAD</keyword>
<dbReference type="Pfam" id="PF05199">
    <property type="entry name" value="GMC_oxred_C"/>
    <property type="match status" value="1"/>
</dbReference>
<evidence type="ECO:0000313" key="9">
    <source>
        <dbReference type="Proteomes" id="UP001055093"/>
    </source>
</evidence>
<dbReference type="EMBL" id="BPRE01000017">
    <property type="protein sequence ID" value="GJE77812.1"/>
    <property type="molecule type" value="Genomic_DNA"/>
</dbReference>
<dbReference type="PROSITE" id="PS00623">
    <property type="entry name" value="GMC_OXRED_1"/>
    <property type="match status" value="1"/>
</dbReference>
<proteinExistence type="inferred from homology"/>
<dbReference type="SUPFAM" id="SSF51905">
    <property type="entry name" value="FAD/NAD(P)-binding domain"/>
    <property type="match status" value="1"/>
</dbReference>
<dbReference type="SUPFAM" id="SSF54373">
    <property type="entry name" value="FAD-linked reductases, C-terminal domain"/>
    <property type="match status" value="1"/>
</dbReference>
<organism evidence="8 9">
    <name type="scientific">Methylorubrum suomiense</name>
    <dbReference type="NCBI Taxonomy" id="144191"/>
    <lineage>
        <taxon>Bacteria</taxon>
        <taxon>Pseudomonadati</taxon>
        <taxon>Pseudomonadota</taxon>
        <taxon>Alphaproteobacteria</taxon>
        <taxon>Hyphomicrobiales</taxon>
        <taxon>Methylobacteriaceae</taxon>
        <taxon>Methylorubrum</taxon>
    </lineage>
</organism>
<evidence type="ECO:0000256" key="3">
    <source>
        <dbReference type="ARBA" id="ARBA00022630"/>
    </source>
</evidence>
<comment type="cofactor">
    <cofactor evidence="1">
        <name>FAD</name>
        <dbReference type="ChEBI" id="CHEBI:57692"/>
    </cofactor>
</comment>
<feature type="domain" description="Glucose-methanol-choline oxidoreductase N-terminal" evidence="6">
    <location>
        <begin position="88"/>
        <end position="111"/>
    </location>
</feature>
<dbReference type="Proteomes" id="UP001055093">
    <property type="component" value="Unassembled WGS sequence"/>
</dbReference>
<evidence type="ECO:0000256" key="1">
    <source>
        <dbReference type="ARBA" id="ARBA00001974"/>
    </source>
</evidence>
<gene>
    <name evidence="8" type="ORF">BGCPKDLD_4419</name>
</gene>
<evidence type="ECO:0000256" key="5">
    <source>
        <dbReference type="RuleBase" id="RU003968"/>
    </source>
</evidence>
<feature type="domain" description="Glucose-methanol-choline oxidoreductase N-terminal" evidence="7">
    <location>
        <begin position="260"/>
        <end position="274"/>
    </location>
</feature>
<dbReference type="InterPro" id="IPR000172">
    <property type="entry name" value="GMC_OxRdtase_N"/>
</dbReference>
<keyword evidence="9" id="KW-1185">Reference proteome</keyword>
<dbReference type="PANTHER" id="PTHR11552">
    <property type="entry name" value="GLUCOSE-METHANOL-CHOLINE GMC OXIDOREDUCTASE"/>
    <property type="match status" value="1"/>
</dbReference>
<dbReference type="PANTHER" id="PTHR11552:SF147">
    <property type="entry name" value="CHOLINE DEHYDROGENASE, MITOCHONDRIAL"/>
    <property type="match status" value="1"/>
</dbReference>
<dbReference type="InterPro" id="IPR007867">
    <property type="entry name" value="GMC_OxRtase_C"/>
</dbReference>
<accession>A0ABQ4V572</accession>
<sequence>MLADADALKPAYDVLVAGAGTGGCVVAGRLTEAGLSVLLIEAGPPSDGHPAIADAGAWASLLGGPCDWGLSYAPGPYVDGRIIAIPRGKVLGGSSSINAMLWNRGHPSDYDGWAESGAVGWDFASVLPYFRRAEDWEGGETPLRGAGGPLRIETPPDPHPVARALIAAAAEKGWPVLADANGPDNEGAALANLNMRDGRRWSVVDGYIRPHAGNPRLTVLTGSTVLSLLFEAGRCVGLRHALDGRVVETRAGHETVLALGAVETPCLLMRSGIGDPAELARLGIPTRLGLPGVGRNLQDHPLLMGINFSARAPLGPVRDNGGGALLNWRSRDGLAAPDLHAFVVQGPHAGPDLAATADLTGPVFAVSPGLMGSKSVGYLRMEGPEPGDPVTLQPHYLAEASDRAALSSSVDTILDLAETAAFRALGAAPLIPHGRLGQAESERFVRAACSTFFHTSGTCAMGVGSEAVVDPALNLHGVPGLRIADASVMPIIPTGNTQAPVVMIAERAAEWIAQGGPGKPRDTRMERA</sequence>
<evidence type="ECO:0000259" key="7">
    <source>
        <dbReference type="PROSITE" id="PS00624"/>
    </source>
</evidence>
<dbReference type="PROSITE" id="PS00624">
    <property type="entry name" value="GMC_OXRED_2"/>
    <property type="match status" value="1"/>
</dbReference>
<dbReference type="InterPro" id="IPR036188">
    <property type="entry name" value="FAD/NAD-bd_sf"/>
</dbReference>
<dbReference type="Gene3D" id="3.30.560.10">
    <property type="entry name" value="Glucose Oxidase, domain 3"/>
    <property type="match status" value="1"/>
</dbReference>
<dbReference type="PIRSF" id="PIRSF000137">
    <property type="entry name" value="Alcohol_oxidase"/>
    <property type="match status" value="1"/>
</dbReference>
<dbReference type="InterPro" id="IPR012132">
    <property type="entry name" value="GMC_OxRdtase"/>
</dbReference>
<reference evidence="8" key="1">
    <citation type="journal article" date="2021" name="Front. Microbiol.">
        <title>Comprehensive Comparative Genomics and Phenotyping of Methylobacterium Species.</title>
        <authorList>
            <person name="Alessa O."/>
            <person name="Ogura Y."/>
            <person name="Fujitani Y."/>
            <person name="Takami H."/>
            <person name="Hayashi T."/>
            <person name="Sahin N."/>
            <person name="Tani A."/>
        </authorList>
    </citation>
    <scope>NUCLEOTIDE SEQUENCE</scope>
    <source>
        <strain evidence="8">DSM 14458</strain>
    </source>
</reference>
<reference evidence="8" key="2">
    <citation type="submission" date="2021-08" db="EMBL/GenBank/DDBJ databases">
        <authorList>
            <person name="Tani A."/>
            <person name="Ola A."/>
            <person name="Ogura Y."/>
            <person name="Katsura K."/>
            <person name="Hayashi T."/>
        </authorList>
    </citation>
    <scope>NUCLEOTIDE SEQUENCE</scope>
    <source>
        <strain evidence="8">DSM 14458</strain>
    </source>
</reference>
<dbReference type="Gene3D" id="3.50.50.60">
    <property type="entry name" value="FAD/NAD(P)-binding domain"/>
    <property type="match status" value="1"/>
</dbReference>
<comment type="caution">
    <text evidence="8">The sequence shown here is derived from an EMBL/GenBank/DDBJ whole genome shotgun (WGS) entry which is preliminary data.</text>
</comment>
<name>A0ABQ4V572_9HYPH</name>
<dbReference type="RefSeq" id="WP_137828046.1">
    <property type="nucleotide sequence ID" value="NZ_BPRE01000017.1"/>
</dbReference>
<comment type="similarity">
    <text evidence="2 5">Belongs to the GMC oxidoreductase family.</text>
</comment>